<gene>
    <name evidence="1" type="ORF">ODALV1_LOCUS28540</name>
</gene>
<organism evidence="1 2">
    <name type="scientific">Orchesella dallaii</name>
    <dbReference type="NCBI Taxonomy" id="48710"/>
    <lineage>
        <taxon>Eukaryota</taxon>
        <taxon>Metazoa</taxon>
        <taxon>Ecdysozoa</taxon>
        <taxon>Arthropoda</taxon>
        <taxon>Hexapoda</taxon>
        <taxon>Collembola</taxon>
        <taxon>Entomobryomorpha</taxon>
        <taxon>Entomobryoidea</taxon>
        <taxon>Orchesellidae</taxon>
        <taxon>Orchesellinae</taxon>
        <taxon>Orchesella</taxon>
    </lineage>
</organism>
<reference evidence="1 2" key="1">
    <citation type="submission" date="2024-08" db="EMBL/GenBank/DDBJ databases">
        <authorList>
            <person name="Cucini C."/>
            <person name="Frati F."/>
        </authorList>
    </citation>
    <scope>NUCLEOTIDE SEQUENCE [LARGE SCALE GENOMIC DNA]</scope>
</reference>
<protein>
    <submittedName>
        <fullName evidence="1">Uncharacterized protein</fullName>
    </submittedName>
</protein>
<comment type="caution">
    <text evidence="1">The sequence shown here is derived from an EMBL/GenBank/DDBJ whole genome shotgun (WGS) entry which is preliminary data.</text>
</comment>
<keyword evidence="2" id="KW-1185">Reference proteome</keyword>
<evidence type="ECO:0000313" key="2">
    <source>
        <dbReference type="Proteomes" id="UP001642540"/>
    </source>
</evidence>
<name>A0ABP1S0Y5_9HEXA</name>
<proteinExistence type="predicted"/>
<sequence>MTFAATGPPRQISDDMTMQVHSTIRTSIFDNLNFTKPLQTLLSLAAGRTNTSSYNCDFFNHCNGRGVWNLIERTIVPASNSALRKVTGTNVYNYTISNEGYKQTLSLITNFDFSSDECYFGLFWFNGVHYGIRDYCFAIIIDYSFTMWWRDPSMEMEIFHDFVKMFPSTCGSTSVV</sequence>
<dbReference type="EMBL" id="CAXLJM020000144">
    <property type="protein sequence ID" value="CAL8141033.1"/>
    <property type="molecule type" value="Genomic_DNA"/>
</dbReference>
<evidence type="ECO:0000313" key="1">
    <source>
        <dbReference type="EMBL" id="CAL8141033.1"/>
    </source>
</evidence>
<dbReference type="Proteomes" id="UP001642540">
    <property type="component" value="Unassembled WGS sequence"/>
</dbReference>
<accession>A0ABP1S0Y5</accession>